<dbReference type="Gene3D" id="2.40.128.20">
    <property type="match status" value="1"/>
</dbReference>
<evidence type="ECO:0000259" key="7">
    <source>
        <dbReference type="PROSITE" id="PS50026"/>
    </source>
</evidence>
<dbReference type="PROSITE" id="PS01186">
    <property type="entry name" value="EGF_2"/>
    <property type="match status" value="2"/>
</dbReference>
<dbReference type="PROSITE" id="PS00010">
    <property type="entry name" value="ASX_HYDROXYL"/>
    <property type="match status" value="2"/>
</dbReference>
<dbReference type="InterPro" id="IPR001881">
    <property type="entry name" value="EGF-like_Ca-bd_dom"/>
</dbReference>
<protein>
    <submittedName>
        <fullName evidence="10">Uncharacterized protein</fullName>
    </submittedName>
</protein>
<keyword evidence="9" id="KW-1185">Reference proteome</keyword>
<dbReference type="Proteomes" id="UP000887565">
    <property type="component" value="Unplaced"/>
</dbReference>
<keyword evidence="1 6" id="KW-0245">EGF-like domain</keyword>
<feature type="domain" description="EGF-like" evidence="7">
    <location>
        <begin position="33"/>
        <end position="69"/>
    </location>
</feature>
<dbReference type="SMART" id="SM00179">
    <property type="entry name" value="EGF_CA"/>
    <property type="match status" value="3"/>
</dbReference>
<proteinExistence type="predicted"/>
<keyword evidence="5" id="KW-0325">Glycoprotein</keyword>
<feature type="disulfide bond" evidence="6">
    <location>
        <begin position="132"/>
        <end position="141"/>
    </location>
</feature>
<dbReference type="InterPro" id="IPR051022">
    <property type="entry name" value="Notch_Cell-Fate_Det"/>
</dbReference>
<dbReference type="SMART" id="SM00254">
    <property type="entry name" value="ShKT"/>
    <property type="match status" value="1"/>
</dbReference>
<feature type="domain" description="EGF-like" evidence="7">
    <location>
        <begin position="1"/>
        <end position="32"/>
    </location>
</feature>
<reference evidence="10" key="1">
    <citation type="submission" date="2022-11" db="UniProtKB">
        <authorList>
            <consortium name="WormBaseParasite"/>
        </authorList>
    </citation>
    <scope>IDENTIFICATION</scope>
</reference>
<feature type="domain" description="ShKT" evidence="8">
    <location>
        <begin position="145"/>
        <end position="182"/>
    </location>
</feature>
<dbReference type="SUPFAM" id="SSF50814">
    <property type="entry name" value="Lipocalins"/>
    <property type="match status" value="1"/>
</dbReference>
<dbReference type="InterPro" id="IPR018097">
    <property type="entry name" value="EGF_Ca-bd_CS"/>
</dbReference>
<accession>A0A915LBX1</accession>
<dbReference type="PROSITE" id="PS00022">
    <property type="entry name" value="EGF_1"/>
    <property type="match status" value="4"/>
</dbReference>
<comment type="caution">
    <text evidence="6">Lacks conserved residue(s) required for the propagation of feature annotation.</text>
</comment>
<dbReference type="PROSITE" id="PS51670">
    <property type="entry name" value="SHKT"/>
    <property type="match status" value="1"/>
</dbReference>
<dbReference type="SUPFAM" id="SSF57196">
    <property type="entry name" value="EGF/Laminin"/>
    <property type="match status" value="4"/>
</dbReference>
<evidence type="ECO:0000256" key="2">
    <source>
        <dbReference type="ARBA" id="ARBA00022729"/>
    </source>
</evidence>
<evidence type="ECO:0000256" key="6">
    <source>
        <dbReference type="PROSITE-ProRule" id="PRU00076"/>
    </source>
</evidence>
<dbReference type="Gene3D" id="1.10.10.1940">
    <property type="match status" value="1"/>
</dbReference>
<dbReference type="InterPro" id="IPR000152">
    <property type="entry name" value="EGF-type_Asp/Asn_hydroxyl_site"/>
</dbReference>
<dbReference type="CDD" id="cd00054">
    <property type="entry name" value="EGF_CA"/>
    <property type="match status" value="3"/>
</dbReference>
<name>A0A915LBX1_ROMCU</name>
<dbReference type="InterPro" id="IPR003582">
    <property type="entry name" value="ShKT_dom"/>
</dbReference>
<feature type="domain" description="EGF-like" evidence="7">
    <location>
        <begin position="106"/>
        <end position="142"/>
    </location>
</feature>
<sequence length="371" mass="41647">MFCFNDGHCAVNRTGHKGYCECKSGWSGESCDKKDFCLKHKCEHNSVCINGPLNYTCSCKGEFSGHFCEVACPPSLCSNNGKCSYENGAYKCFCKPGFTGDRCEINIDECASNPCQNNAVCMDRINGYFCKCKTGFMGQKCHRPCRDVYRQYCPKWKVEGLCELSGNNTFYSENCALSCGACTRKKNVTRTVFVIPPYLEPLDFLVGKWTTNSTDSSSFPLGFESKQVTNYYEEMELVPGDKLLFGQPSLNYSSLIIAHTRNGSQMTIARAGLVSIRYNDTEPQAVWMSFGDEGLTVIEQGSISSKEVTLQTLSITYESSKFQSRLVPTSIKRSLAISGDFLRESLERTFNDSMPEFHTKYYTKAVTFELY</sequence>
<evidence type="ECO:0000256" key="4">
    <source>
        <dbReference type="ARBA" id="ARBA00023157"/>
    </source>
</evidence>
<keyword evidence="2" id="KW-0732">Signal</keyword>
<dbReference type="PANTHER" id="PTHR24049">
    <property type="entry name" value="CRUMBS FAMILY MEMBER"/>
    <property type="match status" value="1"/>
</dbReference>
<keyword evidence="4 6" id="KW-1015">Disulfide bond</keyword>
<dbReference type="GO" id="GO:0005509">
    <property type="term" value="F:calcium ion binding"/>
    <property type="evidence" value="ECO:0007669"/>
    <property type="project" value="InterPro"/>
</dbReference>
<keyword evidence="3" id="KW-0677">Repeat</keyword>
<organism evidence="9 10">
    <name type="scientific">Romanomermis culicivorax</name>
    <name type="common">Nematode worm</name>
    <dbReference type="NCBI Taxonomy" id="13658"/>
    <lineage>
        <taxon>Eukaryota</taxon>
        <taxon>Metazoa</taxon>
        <taxon>Ecdysozoa</taxon>
        <taxon>Nematoda</taxon>
        <taxon>Enoplea</taxon>
        <taxon>Dorylaimia</taxon>
        <taxon>Mermithida</taxon>
        <taxon>Mermithoidea</taxon>
        <taxon>Mermithidae</taxon>
        <taxon>Romanomermis</taxon>
    </lineage>
</organism>
<evidence type="ECO:0000259" key="8">
    <source>
        <dbReference type="PROSITE" id="PS51670"/>
    </source>
</evidence>
<dbReference type="Pfam" id="PF01549">
    <property type="entry name" value="ShK"/>
    <property type="match status" value="1"/>
</dbReference>
<dbReference type="WBParaSite" id="nRc.2.0.1.t47286-RA">
    <property type="protein sequence ID" value="nRc.2.0.1.t47286-RA"/>
    <property type="gene ID" value="nRc.2.0.1.g47286"/>
</dbReference>
<dbReference type="InterPro" id="IPR012674">
    <property type="entry name" value="Calycin"/>
</dbReference>
<evidence type="ECO:0000256" key="5">
    <source>
        <dbReference type="ARBA" id="ARBA00023180"/>
    </source>
</evidence>
<feature type="disulfide bond" evidence="6">
    <location>
        <begin position="22"/>
        <end position="31"/>
    </location>
</feature>
<evidence type="ECO:0000313" key="9">
    <source>
        <dbReference type="Proteomes" id="UP000887565"/>
    </source>
</evidence>
<dbReference type="SMART" id="SM00181">
    <property type="entry name" value="EGF"/>
    <property type="match status" value="4"/>
</dbReference>
<feature type="disulfide bond" evidence="6">
    <location>
        <begin position="94"/>
        <end position="103"/>
    </location>
</feature>
<dbReference type="PROSITE" id="PS01187">
    <property type="entry name" value="EGF_CA"/>
    <property type="match status" value="1"/>
</dbReference>
<evidence type="ECO:0000256" key="1">
    <source>
        <dbReference type="ARBA" id="ARBA00022536"/>
    </source>
</evidence>
<dbReference type="GO" id="GO:0016020">
    <property type="term" value="C:membrane"/>
    <property type="evidence" value="ECO:0007669"/>
    <property type="project" value="UniProtKB-SubCell"/>
</dbReference>
<dbReference type="InterPro" id="IPR014878">
    <property type="entry name" value="THAP4-like_heme-bd"/>
</dbReference>
<evidence type="ECO:0000256" key="3">
    <source>
        <dbReference type="ARBA" id="ARBA00022737"/>
    </source>
</evidence>
<dbReference type="Pfam" id="PF08768">
    <property type="entry name" value="THAP4_heme-bd"/>
    <property type="match status" value="1"/>
</dbReference>
<dbReference type="PROSITE" id="PS50026">
    <property type="entry name" value="EGF_3"/>
    <property type="match status" value="4"/>
</dbReference>
<dbReference type="InterPro" id="IPR000742">
    <property type="entry name" value="EGF"/>
</dbReference>
<evidence type="ECO:0000313" key="10">
    <source>
        <dbReference type="WBParaSite" id="nRc.2.0.1.t47286-RA"/>
    </source>
</evidence>
<dbReference type="FunFam" id="2.10.25.10:FF:000472">
    <property type="entry name" value="Uncharacterized protein, isoform A"/>
    <property type="match status" value="1"/>
</dbReference>
<dbReference type="Pfam" id="PF00008">
    <property type="entry name" value="EGF"/>
    <property type="match status" value="2"/>
</dbReference>
<dbReference type="AlphaFoldDB" id="A0A915LBX1"/>
<feature type="disulfide bond" evidence="6">
    <location>
        <begin position="59"/>
        <end position="68"/>
    </location>
</feature>
<feature type="disulfide bond" evidence="6">
    <location>
        <begin position="3"/>
        <end position="20"/>
    </location>
</feature>
<feature type="domain" description="EGF-like" evidence="7">
    <location>
        <begin position="70"/>
        <end position="104"/>
    </location>
</feature>
<dbReference type="Gene3D" id="2.10.25.10">
    <property type="entry name" value="Laminin"/>
    <property type="match status" value="4"/>
</dbReference>